<dbReference type="Proteomes" id="UP000000689">
    <property type="component" value="Chromosome 7"/>
</dbReference>
<organism evidence="2 3">
    <name type="scientific">Naumovozyma dairenensis (strain ATCC 10597 / BCRC 20456 / CBS 421 / NBRC 0211 / NRRL Y-12639)</name>
    <name type="common">Saccharomyces dairenensis</name>
    <dbReference type="NCBI Taxonomy" id="1071378"/>
    <lineage>
        <taxon>Eukaryota</taxon>
        <taxon>Fungi</taxon>
        <taxon>Dikarya</taxon>
        <taxon>Ascomycota</taxon>
        <taxon>Saccharomycotina</taxon>
        <taxon>Saccharomycetes</taxon>
        <taxon>Saccharomycetales</taxon>
        <taxon>Saccharomycetaceae</taxon>
        <taxon>Naumovozyma</taxon>
    </lineage>
</organism>
<evidence type="ECO:0000313" key="3">
    <source>
        <dbReference type="Proteomes" id="UP000000689"/>
    </source>
</evidence>
<evidence type="ECO:0000256" key="1">
    <source>
        <dbReference type="SAM" id="MobiDB-lite"/>
    </source>
</evidence>
<keyword evidence="3" id="KW-1185">Reference proteome</keyword>
<sequence length="111" mass="12821">MDPYKDEDTSSSTTDGYTEPRRNNDRETQKQVTSSALLNDLLSQALEQQSQINDLFAKLTDVNKEVRTDIDEFCDLYEKSIMFNTNNNITNDDMDNERTHASMNSSREEIN</sequence>
<dbReference type="KEGG" id="ndi:NDAI_0G02410"/>
<evidence type="ECO:0000313" key="2">
    <source>
        <dbReference type="EMBL" id="CCD26016.2"/>
    </source>
</evidence>
<reference evidence="2 3" key="1">
    <citation type="journal article" date="2011" name="Proc. Natl. Acad. Sci. U.S.A.">
        <title>Evolutionary erosion of yeast sex chromosomes by mating-type switching accidents.</title>
        <authorList>
            <person name="Gordon J.L."/>
            <person name="Armisen D."/>
            <person name="Proux-Wera E."/>
            <person name="Oheigeartaigh S.S."/>
            <person name="Byrne K.P."/>
            <person name="Wolfe K.H."/>
        </authorList>
    </citation>
    <scope>NUCLEOTIDE SEQUENCE [LARGE SCALE GENOMIC DNA]</scope>
    <source>
        <strain evidence="3">ATCC 10597 / BCRC 20456 / CBS 421 / NBRC 0211 / NRRL Y-12639</strain>
    </source>
</reference>
<dbReference type="RefSeq" id="XP_003671259.2">
    <property type="nucleotide sequence ID" value="XM_003671211.2"/>
</dbReference>
<dbReference type="OrthoDB" id="4062053at2759"/>
<dbReference type="Pfam" id="PF23482">
    <property type="entry name" value="YLR146W-A"/>
    <property type="match status" value="1"/>
</dbReference>
<feature type="region of interest" description="Disordered" evidence="1">
    <location>
        <begin position="1"/>
        <end position="33"/>
    </location>
</feature>
<feature type="compositionally biased region" description="Basic and acidic residues" evidence="1">
    <location>
        <begin position="18"/>
        <end position="29"/>
    </location>
</feature>
<dbReference type="AlphaFoldDB" id="G0WE05"/>
<accession>G0WE05</accession>
<dbReference type="InterPro" id="IPR057785">
    <property type="entry name" value="YLR146W-A-like"/>
</dbReference>
<feature type="region of interest" description="Disordered" evidence="1">
    <location>
        <begin position="86"/>
        <end position="111"/>
    </location>
</feature>
<feature type="compositionally biased region" description="Basic and acidic residues" evidence="1">
    <location>
        <begin position="96"/>
        <end position="111"/>
    </location>
</feature>
<dbReference type="HOGENOM" id="CLU_2159047_0_0_1"/>
<dbReference type="GeneID" id="11497412"/>
<gene>
    <name evidence="2" type="primary">NDAI0G02410</name>
    <name evidence="2" type="ordered locus">NDAI_0G02410</name>
</gene>
<proteinExistence type="predicted"/>
<protein>
    <submittedName>
        <fullName evidence="2">Uncharacterized protein</fullName>
    </submittedName>
</protein>
<dbReference type="EMBL" id="HE580273">
    <property type="protein sequence ID" value="CCD26016.2"/>
    <property type="molecule type" value="Genomic_DNA"/>
</dbReference>
<name>G0WE05_NAUDC</name>